<feature type="region of interest" description="Disordered" evidence="1">
    <location>
        <begin position="418"/>
        <end position="450"/>
    </location>
</feature>
<dbReference type="AlphaFoldDB" id="A0A2J6SA52"/>
<sequence length="450" mass="49906">MSSGASNTKKVHYERGTKGKQDRHRSSRDSGVGSSSASDRAAHDTAPDYSFPLNDEKNISVFREALDAANEKIRELQAANAKLSQALAESHKENRLLKREKVQLLNKLDDAIDDLENERRMSRGAREGSPNKNSGRSPPVPRSTRTGPDETISSMMRDEKTSSAKSIDLAVISQPTRFFQVGRVFKTLWTEPAGETATDTDKEYYRPVGYGQLSFTKMRRFVVVRKRLHSCLCLAISTYGGQGSAKKDSRSEDHAVVYASQDPPPSDDEFTKEPIPVIIEETSETIDPKSVIDFGRVYTVEHNVKVLNVGRVAKSDKKRLDQYFTDTIGMSPDLEDEGYGGDTPTSRPESRADRRQSSAAPRGSFNTPNPMANPFTPSMRTQLRPISYHTQPPAGYVPGQVPVPTAYVVPVQTTYAIPTPTTRGHFPPPRAPEAPSKYPPNDGYYHPYPI</sequence>
<feature type="compositionally biased region" description="Polar residues" evidence="1">
    <location>
        <begin position="364"/>
        <end position="379"/>
    </location>
</feature>
<dbReference type="STRING" id="1149755.A0A2J6SA52"/>
<feature type="compositionally biased region" description="Low complexity" evidence="1">
    <location>
        <begin position="29"/>
        <end position="39"/>
    </location>
</feature>
<dbReference type="Pfam" id="PF20233">
    <property type="entry name" value="DUF6590"/>
    <property type="match status" value="1"/>
</dbReference>
<protein>
    <recommendedName>
        <fullName evidence="2">DUF6590 domain-containing protein</fullName>
    </recommendedName>
</protein>
<dbReference type="PANTHER" id="PTHR35391">
    <property type="entry name" value="C2H2-TYPE DOMAIN-CONTAINING PROTEIN-RELATED"/>
    <property type="match status" value="1"/>
</dbReference>
<organism evidence="3 4">
    <name type="scientific">Hyaloscypha variabilis (strain UAMH 11265 / GT02V1 / F)</name>
    <name type="common">Meliniomyces variabilis</name>
    <dbReference type="NCBI Taxonomy" id="1149755"/>
    <lineage>
        <taxon>Eukaryota</taxon>
        <taxon>Fungi</taxon>
        <taxon>Dikarya</taxon>
        <taxon>Ascomycota</taxon>
        <taxon>Pezizomycotina</taxon>
        <taxon>Leotiomycetes</taxon>
        <taxon>Helotiales</taxon>
        <taxon>Hyaloscyphaceae</taxon>
        <taxon>Hyaloscypha</taxon>
        <taxon>Hyaloscypha variabilis</taxon>
    </lineage>
</organism>
<feature type="region of interest" description="Disordered" evidence="1">
    <location>
        <begin position="1"/>
        <end position="55"/>
    </location>
</feature>
<accession>A0A2J6SA52</accession>
<feature type="region of interest" description="Disordered" evidence="1">
    <location>
        <begin position="116"/>
        <end position="164"/>
    </location>
</feature>
<gene>
    <name evidence="3" type="ORF">L207DRAFT_576415</name>
</gene>
<feature type="domain" description="DUF6590" evidence="2">
    <location>
        <begin position="177"/>
        <end position="321"/>
    </location>
</feature>
<evidence type="ECO:0000313" key="4">
    <source>
        <dbReference type="Proteomes" id="UP000235786"/>
    </source>
</evidence>
<evidence type="ECO:0000256" key="1">
    <source>
        <dbReference type="SAM" id="MobiDB-lite"/>
    </source>
</evidence>
<reference evidence="3 4" key="1">
    <citation type="submission" date="2016-04" db="EMBL/GenBank/DDBJ databases">
        <title>A degradative enzymes factory behind the ericoid mycorrhizal symbiosis.</title>
        <authorList>
            <consortium name="DOE Joint Genome Institute"/>
            <person name="Martino E."/>
            <person name="Morin E."/>
            <person name="Grelet G."/>
            <person name="Kuo A."/>
            <person name="Kohler A."/>
            <person name="Daghino S."/>
            <person name="Barry K."/>
            <person name="Choi C."/>
            <person name="Cichocki N."/>
            <person name="Clum A."/>
            <person name="Copeland A."/>
            <person name="Hainaut M."/>
            <person name="Haridas S."/>
            <person name="Labutti K."/>
            <person name="Lindquist E."/>
            <person name="Lipzen A."/>
            <person name="Khouja H.-R."/>
            <person name="Murat C."/>
            <person name="Ohm R."/>
            <person name="Olson A."/>
            <person name="Spatafora J."/>
            <person name="Veneault-Fourrey C."/>
            <person name="Henrissat B."/>
            <person name="Grigoriev I."/>
            <person name="Martin F."/>
            <person name="Perotto S."/>
        </authorList>
    </citation>
    <scope>NUCLEOTIDE SEQUENCE [LARGE SCALE GENOMIC DNA]</scope>
    <source>
        <strain evidence="3 4">F</strain>
    </source>
</reference>
<feature type="compositionally biased region" description="Basic and acidic residues" evidence="1">
    <location>
        <begin position="117"/>
        <end position="126"/>
    </location>
</feature>
<evidence type="ECO:0000313" key="3">
    <source>
        <dbReference type="EMBL" id="PMD47647.1"/>
    </source>
</evidence>
<feature type="compositionally biased region" description="Polar residues" evidence="1">
    <location>
        <begin position="143"/>
        <end position="154"/>
    </location>
</feature>
<keyword evidence="4" id="KW-1185">Reference proteome</keyword>
<name>A0A2J6SA52_HYAVF</name>
<feature type="region of interest" description="Disordered" evidence="1">
    <location>
        <begin position="328"/>
        <end position="379"/>
    </location>
</feature>
<feature type="compositionally biased region" description="Basic and acidic residues" evidence="1">
    <location>
        <begin position="11"/>
        <end position="20"/>
    </location>
</feature>
<dbReference type="InterPro" id="IPR046497">
    <property type="entry name" value="DUF6590"/>
</dbReference>
<dbReference type="EMBL" id="KZ613938">
    <property type="protein sequence ID" value="PMD47647.1"/>
    <property type="molecule type" value="Genomic_DNA"/>
</dbReference>
<evidence type="ECO:0000259" key="2">
    <source>
        <dbReference type="Pfam" id="PF20233"/>
    </source>
</evidence>
<proteinExistence type="predicted"/>
<dbReference type="PANTHER" id="PTHR35391:SF5">
    <property type="entry name" value="DUF6590 DOMAIN-CONTAINING PROTEIN"/>
    <property type="match status" value="1"/>
</dbReference>
<dbReference type="Proteomes" id="UP000235786">
    <property type="component" value="Unassembled WGS sequence"/>
</dbReference>
<dbReference type="OrthoDB" id="3559580at2759"/>